<protein>
    <submittedName>
        <fullName evidence="2">Uncharacterized protein</fullName>
    </submittedName>
</protein>
<reference evidence="2 4" key="1">
    <citation type="submission" date="2016-01" db="EMBL/GenBank/DDBJ databases">
        <title>Biosynthesis of antibiotic leucinostatins and their inhibition on Phytophthora in bio-control Purpureocillium lilacinum.</title>
        <authorList>
            <person name="Wang G."/>
            <person name="Liu Z."/>
            <person name="Lin R."/>
            <person name="Li E."/>
            <person name="Mao Z."/>
            <person name="Ling J."/>
            <person name="Yin W."/>
            <person name="Xie B."/>
        </authorList>
    </citation>
    <scope>NUCLEOTIDE SEQUENCE [LARGE SCALE GENOMIC DNA]</scope>
    <source>
        <strain evidence="2">PLBJ-1</strain>
        <strain evidence="3">PLFJ-1</strain>
    </source>
</reference>
<feature type="region of interest" description="Disordered" evidence="1">
    <location>
        <begin position="33"/>
        <end position="80"/>
    </location>
</feature>
<organism evidence="2 4">
    <name type="scientific">Purpureocillium lilacinum</name>
    <name type="common">Paecilomyces lilacinus</name>
    <dbReference type="NCBI Taxonomy" id="33203"/>
    <lineage>
        <taxon>Eukaryota</taxon>
        <taxon>Fungi</taxon>
        <taxon>Dikarya</taxon>
        <taxon>Ascomycota</taxon>
        <taxon>Pezizomycotina</taxon>
        <taxon>Sordariomycetes</taxon>
        <taxon>Hypocreomycetidae</taxon>
        <taxon>Hypocreales</taxon>
        <taxon>Ophiocordycipitaceae</taxon>
        <taxon>Purpureocillium</taxon>
    </lineage>
</organism>
<proteinExistence type="predicted"/>
<dbReference type="EMBL" id="LSBH01000001">
    <property type="protein sequence ID" value="OAQ87445.1"/>
    <property type="molecule type" value="Genomic_DNA"/>
</dbReference>
<dbReference type="AlphaFoldDB" id="A0A179HAX8"/>
<evidence type="ECO:0000256" key="1">
    <source>
        <dbReference type="SAM" id="MobiDB-lite"/>
    </source>
</evidence>
<evidence type="ECO:0000313" key="2">
    <source>
        <dbReference type="EMBL" id="OAQ87445.1"/>
    </source>
</evidence>
<dbReference type="Proteomes" id="UP000078340">
    <property type="component" value="Unassembled WGS sequence"/>
</dbReference>
<accession>A0A179HAX8</accession>
<sequence>MNPTPGWRFAAHWTASSVHGSFTVTVKAEKAAVSADRPLFSPKRNSAEAPLQGDEMQRSSMRLKGLSQGHTQRKRTEMGWRPGSCCAISVTVPVRIHKYDSVSRKARSPGTTGLLAKRPSRLRSQCRPTAERVR</sequence>
<comment type="caution">
    <text evidence="2">The sequence shown here is derived from an EMBL/GenBank/DDBJ whole genome shotgun (WGS) entry which is preliminary data.</text>
</comment>
<evidence type="ECO:0000313" key="3">
    <source>
        <dbReference type="EMBL" id="OAQ95404.1"/>
    </source>
</evidence>
<name>A0A179HAX8_PURLI</name>
<gene>
    <name evidence="2" type="ORF">VFPBJ_01485</name>
    <name evidence="3" type="ORF">VFPFJ_01514</name>
</gene>
<dbReference type="Proteomes" id="UP000078240">
    <property type="component" value="Unassembled WGS sequence"/>
</dbReference>
<evidence type="ECO:0000313" key="4">
    <source>
        <dbReference type="Proteomes" id="UP000078240"/>
    </source>
</evidence>
<feature type="region of interest" description="Disordered" evidence="1">
    <location>
        <begin position="100"/>
        <end position="134"/>
    </location>
</feature>
<dbReference type="EMBL" id="LSBI01000001">
    <property type="protein sequence ID" value="OAQ95404.1"/>
    <property type="molecule type" value="Genomic_DNA"/>
</dbReference>